<dbReference type="PANTHER" id="PTHR31793:SF24">
    <property type="entry name" value="LONG-CHAIN ACYL-COA THIOESTERASE FADM"/>
    <property type="match status" value="1"/>
</dbReference>
<sequence>MRHVYECSVRFDDLDAFGHVNNVTFAEYLQEARVDFAHRQLVSSGNAPHEGSVVVQQSIDYLAPVPFRTEPLQVEVWVTRIGTTSFEVAYEVKDETTLYARATGVLVAFDVRANTPRPVSPVERKILERYLEPAS</sequence>
<dbReference type="AlphaFoldDB" id="A0A4R5A6Y1"/>
<dbReference type="CDD" id="cd00586">
    <property type="entry name" value="4HBT"/>
    <property type="match status" value="1"/>
</dbReference>
<protein>
    <submittedName>
        <fullName evidence="1">Acyl-CoA thioesterase</fullName>
    </submittedName>
</protein>
<dbReference type="InterPro" id="IPR029069">
    <property type="entry name" value="HotDog_dom_sf"/>
</dbReference>
<dbReference type="PANTHER" id="PTHR31793">
    <property type="entry name" value="4-HYDROXYBENZOYL-COA THIOESTERASE FAMILY MEMBER"/>
    <property type="match status" value="1"/>
</dbReference>
<organism evidence="1 2">
    <name type="scientific">Jiangella aurantiaca</name>
    <dbReference type="NCBI Taxonomy" id="2530373"/>
    <lineage>
        <taxon>Bacteria</taxon>
        <taxon>Bacillati</taxon>
        <taxon>Actinomycetota</taxon>
        <taxon>Actinomycetes</taxon>
        <taxon>Jiangellales</taxon>
        <taxon>Jiangellaceae</taxon>
        <taxon>Jiangella</taxon>
    </lineage>
</organism>
<reference evidence="1 2" key="1">
    <citation type="submission" date="2019-02" db="EMBL/GenBank/DDBJ databases">
        <title>Draft genome sequences of novel Actinobacteria.</title>
        <authorList>
            <person name="Sahin N."/>
            <person name="Ay H."/>
            <person name="Saygin H."/>
        </authorList>
    </citation>
    <scope>NUCLEOTIDE SEQUENCE [LARGE SCALE GENOMIC DNA]</scope>
    <source>
        <strain evidence="1 2">8K307</strain>
    </source>
</reference>
<dbReference type="Proteomes" id="UP000295217">
    <property type="component" value="Unassembled WGS sequence"/>
</dbReference>
<comment type="caution">
    <text evidence="1">The sequence shown here is derived from an EMBL/GenBank/DDBJ whole genome shotgun (WGS) entry which is preliminary data.</text>
</comment>
<dbReference type="Pfam" id="PF13279">
    <property type="entry name" value="4HBT_2"/>
    <property type="match status" value="1"/>
</dbReference>
<dbReference type="RefSeq" id="WP_132104467.1">
    <property type="nucleotide sequence ID" value="NZ_SMLB01000025.1"/>
</dbReference>
<dbReference type="GO" id="GO:0047617">
    <property type="term" value="F:fatty acyl-CoA hydrolase activity"/>
    <property type="evidence" value="ECO:0007669"/>
    <property type="project" value="TreeGrafter"/>
</dbReference>
<keyword evidence="2" id="KW-1185">Reference proteome</keyword>
<name>A0A4R5A6Y1_9ACTN</name>
<dbReference type="Gene3D" id="3.10.129.10">
    <property type="entry name" value="Hotdog Thioesterase"/>
    <property type="match status" value="1"/>
</dbReference>
<accession>A0A4R5A6Y1</accession>
<evidence type="ECO:0000313" key="2">
    <source>
        <dbReference type="Proteomes" id="UP000295217"/>
    </source>
</evidence>
<proteinExistence type="predicted"/>
<dbReference type="OrthoDB" id="9799036at2"/>
<gene>
    <name evidence="1" type="ORF">E1262_17735</name>
</gene>
<dbReference type="EMBL" id="SMLB01000025">
    <property type="protein sequence ID" value="TDD67853.1"/>
    <property type="molecule type" value="Genomic_DNA"/>
</dbReference>
<dbReference type="SUPFAM" id="SSF54637">
    <property type="entry name" value="Thioesterase/thiol ester dehydrase-isomerase"/>
    <property type="match status" value="1"/>
</dbReference>
<evidence type="ECO:0000313" key="1">
    <source>
        <dbReference type="EMBL" id="TDD67853.1"/>
    </source>
</evidence>
<dbReference type="InterPro" id="IPR050563">
    <property type="entry name" value="4-hydroxybenzoyl-CoA_TE"/>
</dbReference>